<comment type="similarity">
    <text evidence="2">Belongs to the ATPase A chain family.</text>
</comment>
<gene>
    <name evidence="13" type="primary">ATP6</name>
</gene>
<dbReference type="RefSeq" id="YP_005087641.1">
    <property type="nucleotide sequence ID" value="NC_016665.1"/>
</dbReference>
<dbReference type="EMBL" id="HQ703012">
    <property type="protein sequence ID" value="ADV42025.1"/>
    <property type="molecule type" value="Genomic_DNA"/>
</dbReference>
<feature type="transmembrane region" description="Helical" evidence="12">
    <location>
        <begin position="240"/>
        <end position="260"/>
    </location>
</feature>
<evidence type="ECO:0000256" key="1">
    <source>
        <dbReference type="ARBA" id="ARBA00004141"/>
    </source>
</evidence>
<evidence type="ECO:0000313" key="13">
    <source>
        <dbReference type="EMBL" id="ADV42025.1"/>
    </source>
</evidence>
<feature type="transmembrane region" description="Helical" evidence="12">
    <location>
        <begin position="265"/>
        <end position="283"/>
    </location>
</feature>
<dbReference type="GO" id="GO:0005743">
    <property type="term" value="C:mitochondrial inner membrane"/>
    <property type="evidence" value="ECO:0007669"/>
    <property type="project" value="UniProtKB-SubCell"/>
</dbReference>
<feature type="transmembrane region" description="Helical" evidence="12">
    <location>
        <begin position="41"/>
        <end position="62"/>
    </location>
</feature>
<dbReference type="GO" id="GO:0045259">
    <property type="term" value="C:proton-transporting ATP synthase complex"/>
    <property type="evidence" value="ECO:0007669"/>
    <property type="project" value="UniProtKB-KW"/>
</dbReference>
<sequence length="291" mass="31637">MLDMFSVFDYGYGVYFLGEGLVLCVSSLVGIFLVLNLFNFWAGFSDFGVFFGVVGKGASIALKDFRVSKIGGGILFFCSLVMYVLSSVFMGLSPFVFMLASQFAFTFSISLCLWFSIMLMTAYGGYKSMFSLYVPSSASPFDAFFIMMFEVLSHFIRPLTLSLRFSFNAITGQVLMGMLGSCVSCFILFSGGGLVVLDLSGLSSAMEFDGVDFLLSVGSSSVVVDSVSCFFNGIVEVFSYYLGVGGLLSGGLCGFGLLLFSLMELFMISMQVMLFIGLVVLYYEDIPESVS</sequence>
<evidence type="ECO:0000256" key="8">
    <source>
        <dbReference type="ARBA" id="ARBA00023065"/>
    </source>
</evidence>
<evidence type="ECO:0000256" key="5">
    <source>
        <dbReference type="ARBA" id="ARBA00022692"/>
    </source>
</evidence>
<feature type="transmembrane region" description="Helical" evidence="12">
    <location>
        <begin position="74"/>
        <end position="97"/>
    </location>
</feature>
<keyword evidence="9 12" id="KW-0472">Membrane</keyword>
<feature type="transmembrane region" description="Helical" evidence="12">
    <location>
        <begin position="138"/>
        <end position="156"/>
    </location>
</feature>
<feature type="transmembrane region" description="Helical" evidence="12">
    <location>
        <begin position="103"/>
        <end position="126"/>
    </location>
</feature>
<protein>
    <recommendedName>
        <fullName evidence="11">ATP synthase subunit a</fullName>
    </recommendedName>
</protein>
<dbReference type="GO" id="GO:0015986">
    <property type="term" value="P:proton motive force-driven ATP synthesis"/>
    <property type="evidence" value="ECO:0007669"/>
    <property type="project" value="InterPro"/>
</dbReference>
<dbReference type="PRINTS" id="PR00123">
    <property type="entry name" value="ATPASEA"/>
</dbReference>
<accession>G9BY52</accession>
<evidence type="ECO:0000256" key="11">
    <source>
        <dbReference type="RuleBase" id="RU004450"/>
    </source>
</evidence>
<dbReference type="GeneID" id="11538445"/>
<evidence type="ECO:0000256" key="4">
    <source>
        <dbReference type="ARBA" id="ARBA00022547"/>
    </source>
</evidence>
<evidence type="ECO:0000256" key="9">
    <source>
        <dbReference type="ARBA" id="ARBA00023136"/>
    </source>
</evidence>
<dbReference type="SUPFAM" id="SSF81336">
    <property type="entry name" value="F1F0 ATP synthase subunit A"/>
    <property type="match status" value="1"/>
</dbReference>
<keyword evidence="6" id="KW-0375">Hydrogen ion transport</keyword>
<keyword evidence="8" id="KW-0406">Ion transport</keyword>
<keyword evidence="3" id="KW-0813">Transport</keyword>
<keyword evidence="7 12" id="KW-1133">Transmembrane helix</keyword>
<evidence type="ECO:0000256" key="7">
    <source>
        <dbReference type="ARBA" id="ARBA00022989"/>
    </source>
</evidence>
<geneLocation type="mitochondrion" evidence="13"/>
<dbReference type="Pfam" id="PF00119">
    <property type="entry name" value="ATP-synt_A"/>
    <property type="match status" value="1"/>
</dbReference>
<evidence type="ECO:0000256" key="3">
    <source>
        <dbReference type="ARBA" id="ARBA00022448"/>
    </source>
</evidence>
<keyword evidence="10" id="KW-0066">ATP synthesis</keyword>
<organism evidence="13">
    <name type="scientific">Solen grandis</name>
    <name type="common">grand razor shell</name>
    <dbReference type="NCBI Taxonomy" id="165599"/>
    <lineage>
        <taxon>Eukaryota</taxon>
        <taxon>Metazoa</taxon>
        <taxon>Spiralia</taxon>
        <taxon>Lophotrochozoa</taxon>
        <taxon>Mollusca</taxon>
        <taxon>Bivalvia</taxon>
        <taxon>Autobranchia</taxon>
        <taxon>Heteroconchia</taxon>
        <taxon>Euheterodonta</taxon>
        <taxon>Imparidentia</taxon>
        <taxon>Adapedonta</taxon>
        <taxon>Solenoidea</taxon>
        <taxon>Solenidae</taxon>
        <taxon>Solen</taxon>
    </lineage>
</organism>
<feature type="transmembrane region" description="Helical" evidence="12">
    <location>
        <begin position="12"/>
        <end position="35"/>
    </location>
</feature>
<keyword evidence="4" id="KW-0138">CF(0)</keyword>
<keyword evidence="13" id="KW-0496">Mitochondrion</keyword>
<dbReference type="Gene3D" id="1.20.120.220">
    <property type="entry name" value="ATP synthase, F0 complex, subunit A"/>
    <property type="match status" value="1"/>
</dbReference>
<dbReference type="CTD" id="4508"/>
<dbReference type="InterPro" id="IPR035908">
    <property type="entry name" value="F0_ATP_A_sf"/>
</dbReference>
<evidence type="ECO:0000256" key="12">
    <source>
        <dbReference type="SAM" id="Phobius"/>
    </source>
</evidence>
<proteinExistence type="inferred from homology"/>
<dbReference type="InterPro" id="IPR000568">
    <property type="entry name" value="ATP_synth_F0_asu"/>
</dbReference>
<comment type="subcellular location">
    <subcellularLocation>
        <location evidence="1">Membrane</location>
        <topology evidence="1">Multi-pass membrane protein</topology>
    </subcellularLocation>
    <subcellularLocation>
        <location evidence="11">Mitochondrion inner membrane</location>
        <topology evidence="11">Multi-pass membrane protein</topology>
    </subcellularLocation>
</comment>
<evidence type="ECO:0000256" key="10">
    <source>
        <dbReference type="ARBA" id="ARBA00023310"/>
    </source>
</evidence>
<evidence type="ECO:0000256" key="2">
    <source>
        <dbReference type="ARBA" id="ARBA00006810"/>
    </source>
</evidence>
<name>G9BY52_9BIVA</name>
<feature type="transmembrane region" description="Helical" evidence="12">
    <location>
        <begin position="176"/>
        <end position="199"/>
    </location>
</feature>
<reference evidence="13" key="1">
    <citation type="submission" date="2010-12" db="EMBL/GenBank/DDBJ databases">
        <title>The complete mitochondrial genome of the grand jackknife clam, Solen grandis (Bivalvia: Solenidae).</title>
        <authorList>
            <person name="Yuan Y."/>
            <person name="Li Q."/>
        </authorList>
    </citation>
    <scope>NUCLEOTIDE SEQUENCE</scope>
</reference>
<keyword evidence="5 12" id="KW-0812">Transmembrane</keyword>
<dbReference type="AlphaFoldDB" id="G9BY52"/>
<dbReference type="GO" id="GO:0015078">
    <property type="term" value="F:proton transmembrane transporter activity"/>
    <property type="evidence" value="ECO:0007669"/>
    <property type="project" value="InterPro"/>
</dbReference>
<evidence type="ECO:0000256" key="6">
    <source>
        <dbReference type="ARBA" id="ARBA00022781"/>
    </source>
</evidence>